<protein>
    <submittedName>
        <fullName evidence="1 3">Uncharacterized protein</fullName>
    </submittedName>
</protein>
<evidence type="ECO:0000313" key="1">
    <source>
        <dbReference type="EMBL" id="VDO91509.1"/>
    </source>
</evidence>
<dbReference type="EMBL" id="UZAK01007108">
    <property type="protein sequence ID" value="VDO91509.1"/>
    <property type="molecule type" value="Genomic_DNA"/>
</dbReference>
<sequence length="118" mass="12967">MVVGGSRQETLDPGFVLIDTRQQGISVILRELVLPCHPASQSFSEAIHMEHQLVEMNKSTEFSSMKSRKLSDSSIPSSIEAQIISTTSSSSTSVTTAAYRFSNSHLSDYMAKLHMDQS</sequence>
<gene>
    <name evidence="1" type="ORF">SCUD_LOCUS4913</name>
</gene>
<organism evidence="3">
    <name type="scientific">Schistosoma curassoni</name>
    <dbReference type="NCBI Taxonomy" id="6186"/>
    <lineage>
        <taxon>Eukaryota</taxon>
        <taxon>Metazoa</taxon>
        <taxon>Spiralia</taxon>
        <taxon>Lophotrochozoa</taxon>
        <taxon>Platyhelminthes</taxon>
        <taxon>Trematoda</taxon>
        <taxon>Digenea</taxon>
        <taxon>Strigeidida</taxon>
        <taxon>Schistosomatoidea</taxon>
        <taxon>Schistosomatidae</taxon>
        <taxon>Schistosoma</taxon>
    </lineage>
</organism>
<name>A0A183JQC5_9TREM</name>
<evidence type="ECO:0000313" key="3">
    <source>
        <dbReference type="WBParaSite" id="SCUD_0000491301-mRNA-1"/>
    </source>
</evidence>
<dbReference type="AlphaFoldDB" id="A0A183JQC5"/>
<dbReference type="WBParaSite" id="SCUD_0000491301-mRNA-1">
    <property type="protein sequence ID" value="SCUD_0000491301-mRNA-1"/>
    <property type="gene ID" value="SCUD_0000491301"/>
</dbReference>
<reference evidence="1 2" key="2">
    <citation type="submission" date="2018-11" db="EMBL/GenBank/DDBJ databases">
        <authorList>
            <consortium name="Pathogen Informatics"/>
        </authorList>
    </citation>
    <scope>NUCLEOTIDE SEQUENCE [LARGE SCALE GENOMIC DNA]</scope>
    <source>
        <strain evidence="1">Dakar</strain>
        <strain evidence="2">Dakar, Senegal</strain>
    </source>
</reference>
<proteinExistence type="predicted"/>
<dbReference type="Proteomes" id="UP000279833">
    <property type="component" value="Unassembled WGS sequence"/>
</dbReference>
<evidence type="ECO:0000313" key="2">
    <source>
        <dbReference type="Proteomes" id="UP000279833"/>
    </source>
</evidence>
<reference evidence="3" key="1">
    <citation type="submission" date="2016-06" db="UniProtKB">
        <authorList>
            <consortium name="WormBaseParasite"/>
        </authorList>
    </citation>
    <scope>IDENTIFICATION</scope>
</reference>
<keyword evidence="2" id="KW-1185">Reference proteome</keyword>
<dbReference type="STRING" id="6186.A0A183JQC5"/>
<accession>A0A183JQC5</accession>